<name>A0A1H2L3U8_9PSED</name>
<feature type="domain" description="Phage head morphogenesis" evidence="1">
    <location>
        <begin position="53"/>
        <end position="169"/>
    </location>
</feature>
<accession>A0A1H2L3U8</accession>
<organism evidence="2 3">
    <name type="scientific">Pseudomonas sihuiensis</name>
    <dbReference type="NCBI Taxonomy" id="1274359"/>
    <lineage>
        <taxon>Bacteria</taxon>
        <taxon>Pseudomonadati</taxon>
        <taxon>Pseudomonadota</taxon>
        <taxon>Gammaproteobacteria</taxon>
        <taxon>Pseudomonadales</taxon>
        <taxon>Pseudomonadaceae</taxon>
        <taxon>Pseudomonas</taxon>
    </lineage>
</organism>
<sequence>MAQPASYGSLPFREQNEFLRRKLPSVDYFAVRGAAHDHAFVVAGAHRADMVADIQQVLQSALDNGDTLEAFREDFFAVLDNYGWQPDGGRAWRSRVIYETNLRTSYAAGRYQQLQDVKATRPYWMYEHSDAVITPRPEHEAWHGLVIPADDPWWQTHYPPNGWGCQCRVRALNERDLKRLGKDGPDKAPASQTRRIEYKGEIVEVPEGIDPGWGYAPGRSALERQVQLSMSKTERLPAAPAASMAQQLLEHGAVSRAIDNDWRRLLDDVVMDGVDRGRSMLVGSISPNLVTGLAGAGVTPLTAVIGISDVAMLRMLAGKARDARAANAERVGSLPTALARPRAVLLDAGSNSLVYVYGDELAVSVRYLVGGDAAANSVQQALDIAAVRRRLQVGQLVLLEGEL</sequence>
<protein>
    <submittedName>
        <fullName evidence="2">Phage Mu protein F like protein</fullName>
    </submittedName>
</protein>
<gene>
    <name evidence="2" type="ORF">SAMN05216363_0025</name>
</gene>
<dbReference type="EMBL" id="LT629797">
    <property type="protein sequence ID" value="SDU75415.1"/>
    <property type="molecule type" value="Genomic_DNA"/>
</dbReference>
<proteinExistence type="predicted"/>
<evidence type="ECO:0000313" key="2">
    <source>
        <dbReference type="EMBL" id="SDU75415.1"/>
    </source>
</evidence>
<dbReference type="RefSeq" id="WP_092374047.1">
    <property type="nucleotide sequence ID" value="NZ_LT629797.1"/>
</dbReference>
<evidence type="ECO:0000259" key="1">
    <source>
        <dbReference type="Pfam" id="PF04233"/>
    </source>
</evidence>
<keyword evidence="3" id="KW-1185">Reference proteome</keyword>
<evidence type="ECO:0000313" key="3">
    <source>
        <dbReference type="Proteomes" id="UP000198675"/>
    </source>
</evidence>
<dbReference type="Pfam" id="PF04233">
    <property type="entry name" value="Phage_Mu_F"/>
    <property type="match status" value="1"/>
</dbReference>
<dbReference type="Proteomes" id="UP000198675">
    <property type="component" value="Chromosome I"/>
</dbReference>
<dbReference type="InterPro" id="IPR006528">
    <property type="entry name" value="Phage_head_morphogenesis_dom"/>
</dbReference>
<reference evidence="3" key="1">
    <citation type="submission" date="2016-10" db="EMBL/GenBank/DDBJ databases">
        <authorList>
            <person name="Varghese N."/>
            <person name="Submissions S."/>
        </authorList>
    </citation>
    <scope>NUCLEOTIDE SEQUENCE [LARGE SCALE GENOMIC DNA]</scope>
    <source>
        <strain evidence="3">KCTC 32246</strain>
    </source>
</reference>
<dbReference type="AlphaFoldDB" id="A0A1H2L3U8"/>